<comment type="cofactor">
    <cofactor evidence="1">
        <name>NAD(+)</name>
        <dbReference type="ChEBI" id="CHEBI:57540"/>
    </cofactor>
</comment>
<dbReference type="AlphaFoldDB" id="A0AAW6TV41"/>
<dbReference type="InterPro" id="IPR019546">
    <property type="entry name" value="TAT_signal_bac_arc"/>
</dbReference>
<dbReference type="Gene3D" id="3.40.50.720">
    <property type="entry name" value="NAD(P)-binding Rossmann-like Domain"/>
    <property type="match status" value="1"/>
</dbReference>
<dbReference type="RefSeq" id="WP_349243738.1">
    <property type="nucleotide sequence ID" value="NZ_JASCXX010000004.1"/>
</dbReference>
<dbReference type="PROSITE" id="PS51257">
    <property type="entry name" value="PROKAR_LIPOPROTEIN"/>
    <property type="match status" value="1"/>
</dbReference>
<dbReference type="GO" id="GO:0016798">
    <property type="term" value="F:hydrolase activity, acting on glycosyl bonds"/>
    <property type="evidence" value="ECO:0007669"/>
    <property type="project" value="UniProtKB-KW"/>
</dbReference>
<dbReference type="PANTHER" id="PTHR43818">
    <property type="entry name" value="BCDNA.GH03377"/>
    <property type="match status" value="1"/>
</dbReference>
<dbReference type="Pfam" id="PF01408">
    <property type="entry name" value="GFO_IDH_MocA"/>
    <property type="match status" value="1"/>
</dbReference>
<evidence type="ECO:0000256" key="2">
    <source>
        <dbReference type="ARBA" id="ARBA00009329"/>
    </source>
</evidence>
<comment type="caution">
    <text evidence="8">The sequence shown here is derived from an EMBL/GenBank/DDBJ whole genome shotgun (WGS) entry which is preliminary data.</text>
</comment>
<comment type="similarity">
    <text evidence="2">Belongs to the Gfo/Idh/MocA family. Glycosyl hydrolase 109 subfamily.</text>
</comment>
<accession>A0AAW6TV41</accession>
<dbReference type="Pfam" id="PF21252">
    <property type="entry name" value="Glyco_hydro_109_C"/>
    <property type="match status" value="1"/>
</dbReference>
<dbReference type="InterPro" id="IPR000683">
    <property type="entry name" value="Gfo/Idh/MocA-like_OxRdtase_N"/>
</dbReference>
<evidence type="ECO:0000259" key="6">
    <source>
        <dbReference type="Pfam" id="PF01408"/>
    </source>
</evidence>
<evidence type="ECO:0000259" key="7">
    <source>
        <dbReference type="Pfam" id="PF21252"/>
    </source>
</evidence>
<dbReference type="InterPro" id="IPR036291">
    <property type="entry name" value="NAD(P)-bd_dom_sf"/>
</dbReference>
<dbReference type="EMBL" id="JASCXX010000004">
    <property type="protein sequence ID" value="MDI6448332.1"/>
    <property type="molecule type" value="Genomic_DNA"/>
</dbReference>
<proteinExistence type="inferred from homology"/>
<keyword evidence="5" id="KW-0326">Glycosidase</keyword>
<keyword evidence="3" id="KW-0378">Hydrolase</keyword>
<protein>
    <submittedName>
        <fullName evidence="8">Gfo/Idh/MocA family oxidoreductase</fullName>
    </submittedName>
</protein>
<keyword evidence="9" id="KW-1185">Reference proteome</keyword>
<evidence type="ECO:0000313" key="8">
    <source>
        <dbReference type="EMBL" id="MDI6448332.1"/>
    </source>
</evidence>
<name>A0AAW6TV41_9BACT</name>
<evidence type="ECO:0000256" key="1">
    <source>
        <dbReference type="ARBA" id="ARBA00001911"/>
    </source>
</evidence>
<feature type="domain" description="Glycosyl hydrolase 109 C-terminal" evidence="7">
    <location>
        <begin position="190"/>
        <end position="357"/>
    </location>
</feature>
<reference evidence="8" key="1">
    <citation type="submission" date="2023-05" db="EMBL/GenBank/DDBJ databases">
        <title>Anaerotaeda fermentans gen. nov., sp. nov., a novel anaerobic planctomycete of the new family within the order Sedimentisphaerales isolated from Taman Peninsula, Russia.</title>
        <authorList>
            <person name="Khomyakova M.A."/>
            <person name="Merkel A.Y."/>
            <person name="Slobodkin A.I."/>
        </authorList>
    </citation>
    <scope>NUCLEOTIDE SEQUENCE</scope>
    <source>
        <strain evidence="8">M17dextr</strain>
    </source>
</reference>
<dbReference type="Gene3D" id="3.30.360.10">
    <property type="entry name" value="Dihydrodipicolinate Reductase, domain 2"/>
    <property type="match status" value="1"/>
</dbReference>
<keyword evidence="4" id="KW-0520">NAD</keyword>
<dbReference type="GO" id="GO:0000166">
    <property type="term" value="F:nucleotide binding"/>
    <property type="evidence" value="ECO:0007669"/>
    <property type="project" value="InterPro"/>
</dbReference>
<gene>
    <name evidence="8" type="ORF">QJ522_04700</name>
</gene>
<dbReference type="Proteomes" id="UP001431776">
    <property type="component" value="Unassembled WGS sequence"/>
</dbReference>
<dbReference type="PROSITE" id="PS51318">
    <property type="entry name" value="TAT"/>
    <property type="match status" value="1"/>
</dbReference>
<sequence>MSDLNRRDFIRTAGAAGIGASLATLVSSCASTGISRGGRASLIEFKVPPIENVKVAYVGVGGMGSAHVRNLLKIEGCQITAVCDIVPERVERVQKWVQDAGFPKPTGYTRGDWDFQRLCETEDLDLVYTATPWEWHTPVCVAAMKNGKHAATEVNAAFSIEECWELVETAEKTQRHCVMMENCCYDRAEMQILNMVKQGLFGELLHGECGYLHDLRALKFSDGGEGLWRRQWSIMHDANLYPTHGLGPIAQCMDVNRGDAFDYLVSVSSNSRGLYEFAAAHLAPDDPKRQETYKLGDVNTSIIRTKLGKTIIVKHDTNLPRPYSRDILVQGAKGLVRKYPEEKIHIEGKSPGHGWEELSKYNEYDHPLWKAMQERAAGAGHGGMDFIEDYRLIEALRVGRPMDMDVYDAAAWSAVVGLSQQSVARNGRPVDFPDFTRGQWKNPRRLHVMEFAG</sequence>
<dbReference type="InterPro" id="IPR006311">
    <property type="entry name" value="TAT_signal"/>
</dbReference>
<evidence type="ECO:0000313" key="9">
    <source>
        <dbReference type="Proteomes" id="UP001431776"/>
    </source>
</evidence>
<organism evidence="8 9">
    <name type="scientific">Anaerobaca lacustris</name>
    <dbReference type="NCBI Taxonomy" id="3044600"/>
    <lineage>
        <taxon>Bacteria</taxon>
        <taxon>Pseudomonadati</taxon>
        <taxon>Planctomycetota</taxon>
        <taxon>Phycisphaerae</taxon>
        <taxon>Sedimentisphaerales</taxon>
        <taxon>Anaerobacaceae</taxon>
        <taxon>Anaerobaca</taxon>
    </lineage>
</organism>
<evidence type="ECO:0000256" key="5">
    <source>
        <dbReference type="ARBA" id="ARBA00023295"/>
    </source>
</evidence>
<evidence type="ECO:0000256" key="4">
    <source>
        <dbReference type="ARBA" id="ARBA00023027"/>
    </source>
</evidence>
<dbReference type="PANTHER" id="PTHR43818:SF1">
    <property type="entry name" value="GLYCOSYL HYDROLASE FAMILY 109 PROTEIN"/>
    <property type="match status" value="1"/>
</dbReference>
<dbReference type="SUPFAM" id="SSF51735">
    <property type="entry name" value="NAD(P)-binding Rossmann-fold domains"/>
    <property type="match status" value="1"/>
</dbReference>
<evidence type="ECO:0000256" key="3">
    <source>
        <dbReference type="ARBA" id="ARBA00022801"/>
    </source>
</evidence>
<dbReference type="InterPro" id="IPR049303">
    <property type="entry name" value="Glyco_hydro_109_C"/>
</dbReference>
<feature type="domain" description="Gfo/Idh/MocA-like oxidoreductase N-terminal" evidence="6">
    <location>
        <begin position="54"/>
        <end position="177"/>
    </location>
</feature>
<dbReference type="NCBIfam" id="TIGR01409">
    <property type="entry name" value="TAT_signal_seq"/>
    <property type="match status" value="1"/>
</dbReference>
<dbReference type="InterPro" id="IPR050463">
    <property type="entry name" value="Gfo/Idh/MocA_oxidrdct_glycsds"/>
</dbReference>